<dbReference type="EMBL" id="JASBWS010000169">
    <property type="protein sequence ID" value="KAJ9092600.1"/>
    <property type="molecule type" value="Genomic_DNA"/>
</dbReference>
<comment type="caution">
    <text evidence="1">The sequence shown here is derived from an EMBL/GenBank/DDBJ whole genome shotgun (WGS) entry which is preliminary data.</text>
</comment>
<dbReference type="Proteomes" id="UP001230649">
    <property type="component" value="Unassembled WGS sequence"/>
</dbReference>
<name>A0ACC2V0F6_9TREE</name>
<sequence length="432" mass="49272">MSSAMHTPVPDIPGTVVEGGMKQALMGLVNELLGLDYNFSRFPGSQPVSFVSRSLRLLENRNFWVCEKSDGVRVLMLIAWNDHEQKQDIFLIDRKNTYRQIGNLVFPHWNPQAGPGALCNSTIIDGELVCDIDRKTGEQHLRLYAFDCLVYDRANLMRSSLQSRYGRLKTWLLEPFHKRLKSLGHSDNGPFEIVCKKMELADGIEAVVKEHIPRLEHGHDGLIFTCAETGYVVGTDEMILKWKPPRENSIDFKLELRFPPSSKDEHTPDYARKPEFVLMTNMGRNYDFFDTMVVTDKEWEDIVESGVQWDERIIECNLDPEYDSWRFMRFRDDKSDGNHWSVVQKIIESIRDGVELETLIERCPTIRARRKERAAAEQQKPRQPLPPPGPPMGMGGPPMQAYGPPQGAYPPPHMQGGYGMPVGGYGPGGLRR</sequence>
<gene>
    <name evidence="1" type="ORF">QFC20_007307</name>
</gene>
<organism evidence="1 2">
    <name type="scientific">Naganishia adeliensis</name>
    <dbReference type="NCBI Taxonomy" id="92952"/>
    <lineage>
        <taxon>Eukaryota</taxon>
        <taxon>Fungi</taxon>
        <taxon>Dikarya</taxon>
        <taxon>Basidiomycota</taxon>
        <taxon>Agaricomycotina</taxon>
        <taxon>Tremellomycetes</taxon>
        <taxon>Filobasidiales</taxon>
        <taxon>Filobasidiaceae</taxon>
        <taxon>Naganishia</taxon>
    </lineage>
</organism>
<keyword evidence="2" id="KW-1185">Reference proteome</keyword>
<proteinExistence type="predicted"/>
<protein>
    <submittedName>
        <fullName evidence="1">Uncharacterized protein</fullName>
    </submittedName>
</protein>
<reference evidence="1" key="1">
    <citation type="submission" date="2023-04" db="EMBL/GenBank/DDBJ databases">
        <title>Draft Genome sequencing of Naganishia species isolated from polar environments using Oxford Nanopore Technology.</title>
        <authorList>
            <person name="Leo P."/>
            <person name="Venkateswaran K."/>
        </authorList>
    </citation>
    <scope>NUCLEOTIDE SEQUENCE</scope>
    <source>
        <strain evidence="1">MNA-CCFEE 5262</strain>
    </source>
</reference>
<accession>A0ACC2V0F6</accession>
<evidence type="ECO:0000313" key="1">
    <source>
        <dbReference type="EMBL" id="KAJ9092600.1"/>
    </source>
</evidence>
<evidence type="ECO:0000313" key="2">
    <source>
        <dbReference type="Proteomes" id="UP001230649"/>
    </source>
</evidence>